<evidence type="ECO:0000313" key="2">
    <source>
        <dbReference type="Proteomes" id="UP000001568"/>
    </source>
</evidence>
<accession>A4RXE7</accession>
<dbReference type="OMA" id="CTEDVEY"/>
<keyword evidence="2" id="KW-1185">Reference proteome</keyword>
<protein>
    <submittedName>
        <fullName evidence="1">Uncharacterized protein</fullName>
    </submittedName>
</protein>
<dbReference type="OrthoDB" id="10621811at2759"/>
<name>A4RXE7_OSTLU</name>
<dbReference type="EMBL" id="CP000585">
    <property type="protein sequence ID" value="ABO96029.1"/>
    <property type="molecule type" value="Genomic_DNA"/>
</dbReference>
<dbReference type="Proteomes" id="UP000001568">
    <property type="component" value="Chromosome 5"/>
</dbReference>
<dbReference type="AlphaFoldDB" id="A4RXE7"/>
<dbReference type="GeneID" id="5001921"/>
<organism evidence="1 2">
    <name type="scientific">Ostreococcus lucimarinus (strain CCE9901)</name>
    <dbReference type="NCBI Taxonomy" id="436017"/>
    <lineage>
        <taxon>Eukaryota</taxon>
        <taxon>Viridiplantae</taxon>
        <taxon>Chlorophyta</taxon>
        <taxon>Mamiellophyceae</taxon>
        <taxon>Mamiellales</taxon>
        <taxon>Bathycoccaceae</taxon>
        <taxon>Ostreococcus</taxon>
    </lineage>
</organism>
<dbReference type="KEGG" id="olu:OSTLU_31668"/>
<dbReference type="HOGENOM" id="CLU_947945_0_0_1"/>
<sequence>MFPSEGDDGAGGFVEEDPVGDYLSVIAAASDCTEDVEYRMACLRWFARAWFDEASTKSSSRPTRRDALNAVAVLDGATRALEKHLASDGDRNAMDGLEKHVVVIAEMLRFIALDDAIDDYFDKDVLGERSLLGAIESICRITRSVLSLYTKSASGDVNESLAIMLVYLLEIVELFTADTNAYEDIGTLLRADIVAIFSMPRAKFIQLWSPHGDIGSRVTRHLLVESHANTPAHTLSLFRIVGNFHDVDLGLVETSVALENLLTLRTTLEGEVGAKAPTQEEMDNFALAIQAWTR</sequence>
<dbReference type="Gramene" id="ABO96029">
    <property type="protein sequence ID" value="ABO96029"/>
    <property type="gene ID" value="OSTLU_31668"/>
</dbReference>
<reference evidence="1 2" key="1">
    <citation type="journal article" date="2007" name="Proc. Natl. Acad. Sci. U.S.A.">
        <title>The tiny eukaryote Ostreococcus provides genomic insights into the paradox of plankton speciation.</title>
        <authorList>
            <person name="Palenik B."/>
            <person name="Grimwood J."/>
            <person name="Aerts A."/>
            <person name="Rouze P."/>
            <person name="Salamov A."/>
            <person name="Putnam N."/>
            <person name="Dupont C."/>
            <person name="Jorgensen R."/>
            <person name="Derelle E."/>
            <person name="Rombauts S."/>
            <person name="Zhou K."/>
            <person name="Otillar R."/>
            <person name="Merchant S.S."/>
            <person name="Podell S."/>
            <person name="Gaasterland T."/>
            <person name="Napoli C."/>
            <person name="Gendler K."/>
            <person name="Manuell A."/>
            <person name="Tai V."/>
            <person name="Vallon O."/>
            <person name="Piganeau G."/>
            <person name="Jancek S."/>
            <person name="Heijde M."/>
            <person name="Jabbari K."/>
            <person name="Bowler C."/>
            <person name="Lohr M."/>
            <person name="Robbens S."/>
            <person name="Werner G."/>
            <person name="Dubchak I."/>
            <person name="Pazour G.J."/>
            <person name="Ren Q."/>
            <person name="Paulsen I."/>
            <person name="Delwiche C."/>
            <person name="Schmutz J."/>
            <person name="Rokhsar D."/>
            <person name="Van de Peer Y."/>
            <person name="Moreau H."/>
            <person name="Grigoriev I.V."/>
        </authorList>
    </citation>
    <scope>NUCLEOTIDE SEQUENCE [LARGE SCALE GENOMIC DNA]</scope>
    <source>
        <strain evidence="1 2">CCE9901</strain>
    </source>
</reference>
<gene>
    <name evidence="1" type="ORF">OSTLU_31668</name>
</gene>
<evidence type="ECO:0000313" key="1">
    <source>
        <dbReference type="EMBL" id="ABO96029.1"/>
    </source>
</evidence>
<dbReference type="RefSeq" id="XP_001417736.1">
    <property type="nucleotide sequence ID" value="XM_001417699.1"/>
</dbReference>
<proteinExistence type="predicted"/>